<feature type="domain" description="NADP-dependent oxidoreductase" evidence="1">
    <location>
        <begin position="22"/>
        <end position="101"/>
    </location>
</feature>
<dbReference type="SUPFAM" id="SSF51430">
    <property type="entry name" value="NAD(P)-linked oxidoreductase"/>
    <property type="match status" value="1"/>
</dbReference>
<protein>
    <submittedName>
        <fullName evidence="2">Zgc:110366</fullName>
    </submittedName>
</protein>
<dbReference type="InterPro" id="IPR023210">
    <property type="entry name" value="NADP_OxRdtase_dom"/>
</dbReference>
<dbReference type="GO" id="GO:0016491">
    <property type="term" value="F:oxidoreductase activity"/>
    <property type="evidence" value="ECO:0007669"/>
    <property type="project" value="InterPro"/>
</dbReference>
<proteinExistence type="predicted"/>
<dbReference type="Ensembl" id="ENSSRHT00000055290.1">
    <property type="protein sequence ID" value="ENSSRHP00000053777.1"/>
    <property type="gene ID" value="ENSSRHG00000027073.1"/>
</dbReference>
<evidence type="ECO:0000313" key="2">
    <source>
        <dbReference type="Ensembl" id="ENSSRHP00000053777.1"/>
    </source>
</evidence>
<evidence type="ECO:0000259" key="1">
    <source>
        <dbReference type="Pfam" id="PF00248"/>
    </source>
</evidence>
<accession>A0A673JUB1</accession>
<reference evidence="2" key="2">
    <citation type="submission" date="2025-09" db="UniProtKB">
        <authorList>
            <consortium name="Ensembl"/>
        </authorList>
    </citation>
    <scope>IDENTIFICATION</scope>
</reference>
<dbReference type="Pfam" id="PF00248">
    <property type="entry name" value="Aldo_ket_red"/>
    <property type="match status" value="1"/>
</dbReference>
<dbReference type="PANTHER" id="PTHR43827">
    <property type="entry name" value="2,5-DIKETO-D-GLUCONIC ACID REDUCTASE"/>
    <property type="match status" value="1"/>
</dbReference>
<dbReference type="InterPro" id="IPR020471">
    <property type="entry name" value="AKR"/>
</dbReference>
<sequence length="119" mass="12730">MVTVPSSCPTVPLSNGRNIPILGLGTSHVGGYSHEAVCCALQECGIRHIDTAKRYGCEEALGKALVDSGVPREKLWLTTLTTPGDYGYQSTKQACRDSCARLARLDLGKCNFVNSECVP</sequence>
<dbReference type="AlphaFoldDB" id="A0A673JUB1"/>
<dbReference type="PANTHER" id="PTHR43827:SF10">
    <property type="entry name" value="ZGC:110366"/>
    <property type="match status" value="1"/>
</dbReference>
<reference evidence="2" key="1">
    <citation type="submission" date="2025-08" db="UniProtKB">
        <authorList>
            <consortium name="Ensembl"/>
        </authorList>
    </citation>
    <scope>IDENTIFICATION</scope>
</reference>
<evidence type="ECO:0000313" key="3">
    <source>
        <dbReference type="Proteomes" id="UP000472270"/>
    </source>
</evidence>
<organism evidence="2 3">
    <name type="scientific">Sinocyclocheilus rhinocerous</name>
    <dbReference type="NCBI Taxonomy" id="307959"/>
    <lineage>
        <taxon>Eukaryota</taxon>
        <taxon>Metazoa</taxon>
        <taxon>Chordata</taxon>
        <taxon>Craniata</taxon>
        <taxon>Vertebrata</taxon>
        <taxon>Euteleostomi</taxon>
        <taxon>Actinopterygii</taxon>
        <taxon>Neopterygii</taxon>
        <taxon>Teleostei</taxon>
        <taxon>Ostariophysi</taxon>
        <taxon>Cypriniformes</taxon>
        <taxon>Cyprinidae</taxon>
        <taxon>Cyprininae</taxon>
        <taxon>Sinocyclocheilus</taxon>
    </lineage>
</organism>
<dbReference type="InterPro" id="IPR036812">
    <property type="entry name" value="NAD(P)_OxRdtase_dom_sf"/>
</dbReference>
<dbReference type="Gene3D" id="3.20.20.100">
    <property type="entry name" value="NADP-dependent oxidoreductase domain"/>
    <property type="match status" value="1"/>
</dbReference>
<dbReference type="Proteomes" id="UP000472270">
    <property type="component" value="Unassembled WGS sequence"/>
</dbReference>
<keyword evidence="3" id="KW-1185">Reference proteome</keyword>
<name>A0A673JUB1_9TELE</name>